<dbReference type="SUPFAM" id="SSF57362">
    <property type="entry name" value="BPTI-like"/>
    <property type="match status" value="1"/>
</dbReference>
<reference evidence="1" key="1">
    <citation type="journal article" date="2020" name="Ecol. Evol.">
        <title>Genome structure and content of the rice root-knot nematode (Meloidogyne graminicola).</title>
        <authorList>
            <person name="Phan N.T."/>
            <person name="Danchin E.G.J."/>
            <person name="Klopp C."/>
            <person name="Perfus-Barbeoch L."/>
            <person name="Kozlowski D.K."/>
            <person name="Koutsovoulos G.D."/>
            <person name="Lopez-Roques C."/>
            <person name="Bouchez O."/>
            <person name="Zahm M."/>
            <person name="Besnard G."/>
            <person name="Bellafiore S."/>
        </authorList>
    </citation>
    <scope>NUCLEOTIDE SEQUENCE</scope>
    <source>
        <strain evidence="1">VN-18</strain>
    </source>
</reference>
<sequence length="68" mass="8061">MNVIYGLSKQSNNLQINNNNNLIISNKICLQPKDLGNICENKRIINQNEIQIKWYFDKETFQCLAFWL</sequence>
<dbReference type="GO" id="GO:0004867">
    <property type="term" value="F:serine-type endopeptidase inhibitor activity"/>
    <property type="evidence" value="ECO:0007669"/>
    <property type="project" value="InterPro"/>
</dbReference>
<dbReference type="OrthoDB" id="4473401at2759"/>
<proteinExistence type="predicted"/>
<organism evidence="1 2">
    <name type="scientific">Meloidogyne graminicola</name>
    <dbReference type="NCBI Taxonomy" id="189291"/>
    <lineage>
        <taxon>Eukaryota</taxon>
        <taxon>Metazoa</taxon>
        <taxon>Ecdysozoa</taxon>
        <taxon>Nematoda</taxon>
        <taxon>Chromadorea</taxon>
        <taxon>Rhabditida</taxon>
        <taxon>Tylenchina</taxon>
        <taxon>Tylenchomorpha</taxon>
        <taxon>Tylenchoidea</taxon>
        <taxon>Meloidogynidae</taxon>
        <taxon>Meloidogyninae</taxon>
        <taxon>Meloidogyne</taxon>
    </lineage>
</organism>
<evidence type="ECO:0000313" key="1">
    <source>
        <dbReference type="EMBL" id="KAF7633160.1"/>
    </source>
</evidence>
<keyword evidence="2" id="KW-1185">Reference proteome</keyword>
<dbReference type="Proteomes" id="UP000605970">
    <property type="component" value="Unassembled WGS sequence"/>
</dbReference>
<accession>A0A8S9ZIR3</accession>
<name>A0A8S9ZIR3_9BILA</name>
<dbReference type="EMBL" id="JABEBT010000083">
    <property type="protein sequence ID" value="KAF7633160.1"/>
    <property type="molecule type" value="Genomic_DNA"/>
</dbReference>
<protein>
    <submittedName>
        <fullName evidence="1">BPTI/Kunitz inhibitor domain-containing protein</fullName>
    </submittedName>
</protein>
<evidence type="ECO:0000313" key="2">
    <source>
        <dbReference type="Proteomes" id="UP000605970"/>
    </source>
</evidence>
<comment type="caution">
    <text evidence="1">The sequence shown here is derived from an EMBL/GenBank/DDBJ whole genome shotgun (WGS) entry which is preliminary data.</text>
</comment>
<gene>
    <name evidence="1" type="ORF">Mgra_00007439</name>
</gene>
<dbReference type="Gene3D" id="4.10.410.10">
    <property type="entry name" value="Pancreatic trypsin inhibitor Kunitz domain"/>
    <property type="match status" value="1"/>
</dbReference>
<dbReference type="AlphaFoldDB" id="A0A8S9ZIR3"/>
<dbReference type="InterPro" id="IPR036880">
    <property type="entry name" value="Kunitz_BPTI_sf"/>
</dbReference>